<dbReference type="InterPro" id="IPR013747">
    <property type="entry name" value="ACP_syn_III_C"/>
</dbReference>
<dbReference type="InterPro" id="IPR013751">
    <property type="entry name" value="ACP_syn_III_N"/>
</dbReference>
<dbReference type="CDD" id="cd00830">
    <property type="entry name" value="KAS_III"/>
    <property type="match status" value="1"/>
</dbReference>
<keyword evidence="1" id="KW-0808">Transferase</keyword>
<organism evidence="5 6">
    <name type="scientific">Nocardiopsis tropica</name>
    <dbReference type="NCBI Taxonomy" id="109330"/>
    <lineage>
        <taxon>Bacteria</taxon>
        <taxon>Bacillati</taxon>
        <taxon>Actinomycetota</taxon>
        <taxon>Actinomycetes</taxon>
        <taxon>Streptosporangiales</taxon>
        <taxon>Nocardiopsidaceae</taxon>
        <taxon>Nocardiopsis</taxon>
    </lineage>
</organism>
<name>A0ABU7KL63_9ACTN</name>
<evidence type="ECO:0000259" key="3">
    <source>
        <dbReference type="Pfam" id="PF08541"/>
    </source>
</evidence>
<proteinExistence type="predicted"/>
<accession>A0ABU7KL63</accession>
<sequence length="332" mass="34564">MHFSGIGVMGSGSFLPEQTLTTRDLCRELGTDATWVEENLGVLQRHVAGPDENTATMCHSAAQNALEQASLTPDEVDLLVLATATPNRAAPATAALVHERLGLTDCPALDLNAVCAGSVYALTTAAGMLAGGAGRTALVVAGDTFSRITDYTDRDAVYFGDGAASVVLRTVEDQSHSLHARLGAGGRNRLGFTVPAGGSETPASPETVEAGLHYFRMEGRDVYSNATDIFPGFAKDFLSEAGVSPDSVDHFVFHQASKRLLSKVAEGVGVPGERVASNVARVGNTASASPLLLLDSLVTDGSVKNGDLVLMGAFGAGWVWGASLFRWAGEQT</sequence>
<dbReference type="EMBL" id="JAUUCC010000007">
    <property type="protein sequence ID" value="MEE2049754.1"/>
    <property type="molecule type" value="Genomic_DNA"/>
</dbReference>
<feature type="domain" description="Beta-ketoacyl-[acyl-carrier-protein] synthase III C-terminal" evidence="3">
    <location>
        <begin position="238"/>
        <end position="327"/>
    </location>
</feature>
<dbReference type="InterPro" id="IPR016039">
    <property type="entry name" value="Thiolase-like"/>
</dbReference>
<evidence type="ECO:0000313" key="6">
    <source>
        <dbReference type="Proteomes" id="UP001348641"/>
    </source>
</evidence>
<protein>
    <submittedName>
        <fullName evidence="5">Ketoacyl-ACP synthase III</fullName>
    </submittedName>
</protein>
<reference evidence="5 6" key="1">
    <citation type="submission" date="2023-07" db="EMBL/GenBank/DDBJ databases">
        <authorList>
            <person name="Girao M."/>
            <person name="Carvalho M.F."/>
        </authorList>
    </citation>
    <scope>NUCLEOTIDE SEQUENCE [LARGE SCALE GENOMIC DNA]</scope>
    <source>
        <strain evidence="5 6">66/93</strain>
    </source>
</reference>
<dbReference type="Proteomes" id="UP001348641">
    <property type="component" value="Unassembled WGS sequence"/>
</dbReference>
<dbReference type="PANTHER" id="PTHR34069">
    <property type="entry name" value="3-OXOACYL-[ACYL-CARRIER-PROTEIN] SYNTHASE 3"/>
    <property type="match status" value="1"/>
</dbReference>
<evidence type="ECO:0000256" key="1">
    <source>
        <dbReference type="ARBA" id="ARBA00022679"/>
    </source>
</evidence>
<dbReference type="Pfam" id="PF08541">
    <property type="entry name" value="ACP_syn_III_C"/>
    <property type="match status" value="1"/>
</dbReference>
<dbReference type="NCBIfam" id="NF006829">
    <property type="entry name" value="PRK09352.1"/>
    <property type="match status" value="1"/>
</dbReference>
<dbReference type="PANTHER" id="PTHR34069:SF2">
    <property type="entry name" value="BETA-KETOACYL-[ACYL-CARRIER-PROTEIN] SYNTHASE III"/>
    <property type="match status" value="1"/>
</dbReference>
<dbReference type="SUPFAM" id="SSF53901">
    <property type="entry name" value="Thiolase-like"/>
    <property type="match status" value="1"/>
</dbReference>
<evidence type="ECO:0000256" key="2">
    <source>
        <dbReference type="ARBA" id="ARBA00023315"/>
    </source>
</evidence>
<evidence type="ECO:0000313" key="5">
    <source>
        <dbReference type="EMBL" id="MEE2049754.1"/>
    </source>
</evidence>
<dbReference type="RefSeq" id="WP_330157016.1">
    <property type="nucleotide sequence ID" value="NZ_BAAAJA010000006.1"/>
</dbReference>
<dbReference type="Pfam" id="PF08545">
    <property type="entry name" value="ACP_syn_III"/>
    <property type="match status" value="1"/>
</dbReference>
<dbReference type="Gene3D" id="3.40.47.10">
    <property type="match status" value="1"/>
</dbReference>
<gene>
    <name evidence="5" type="ORF">Q8A49_04525</name>
</gene>
<comment type="caution">
    <text evidence="5">The sequence shown here is derived from an EMBL/GenBank/DDBJ whole genome shotgun (WGS) entry which is preliminary data.</text>
</comment>
<keyword evidence="2" id="KW-0012">Acyltransferase</keyword>
<feature type="domain" description="Beta-ketoacyl-[acyl-carrier-protein] synthase III N-terminal" evidence="4">
    <location>
        <begin position="109"/>
        <end position="184"/>
    </location>
</feature>
<evidence type="ECO:0000259" key="4">
    <source>
        <dbReference type="Pfam" id="PF08545"/>
    </source>
</evidence>